<evidence type="ECO:0000313" key="4">
    <source>
        <dbReference type="EMBL" id="KAK2628246.1"/>
    </source>
</evidence>
<dbReference type="InterPro" id="IPR007527">
    <property type="entry name" value="Znf_SWIM"/>
</dbReference>
<protein>
    <recommendedName>
        <fullName evidence="3">SWIM-type domain-containing protein</fullName>
    </recommendedName>
</protein>
<dbReference type="EMBL" id="JAUBYV010000003">
    <property type="protein sequence ID" value="KAK2628246.1"/>
    <property type="molecule type" value="Genomic_DNA"/>
</dbReference>
<dbReference type="GO" id="GO:0008270">
    <property type="term" value="F:zinc ion binding"/>
    <property type="evidence" value="ECO:0007669"/>
    <property type="project" value="UniProtKB-KW"/>
</dbReference>
<name>A0AAD9WGC9_9HELO</name>
<feature type="domain" description="SWIM-type" evidence="3">
    <location>
        <begin position="95"/>
        <end position="128"/>
    </location>
</feature>
<feature type="region of interest" description="Disordered" evidence="2">
    <location>
        <begin position="442"/>
        <end position="465"/>
    </location>
</feature>
<organism evidence="4 5">
    <name type="scientific">Diplocarpon rosae</name>
    <dbReference type="NCBI Taxonomy" id="946125"/>
    <lineage>
        <taxon>Eukaryota</taxon>
        <taxon>Fungi</taxon>
        <taxon>Dikarya</taxon>
        <taxon>Ascomycota</taxon>
        <taxon>Pezizomycotina</taxon>
        <taxon>Leotiomycetes</taxon>
        <taxon>Helotiales</taxon>
        <taxon>Drepanopezizaceae</taxon>
        <taxon>Diplocarpon</taxon>
    </lineage>
</organism>
<feature type="compositionally biased region" description="Polar residues" evidence="2">
    <location>
        <begin position="15"/>
        <end position="26"/>
    </location>
</feature>
<evidence type="ECO:0000256" key="1">
    <source>
        <dbReference type="PROSITE-ProRule" id="PRU00325"/>
    </source>
</evidence>
<keyword evidence="1" id="KW-0862">Zinc</keyword>
<feature type="compositionally biased region" description="Basic and acidic residues" evidence="2">
    <location>
        <begin position="451"/>
        <end position="465"/>
    </location>
</feature>
<keyword evidence="1" id="KW-0479">Metal-binding</keyword>
<dbReference type="Proteomes" id="UP001285354">
    <property type="component" value="Unassembled WGS sequence"/>
</dbReference>
<feature type="compositionally biased region" description="Acidic residues" evidence="2">
    <location>
        <begin position="52"/>
        <end position="63"/>
    </location>
</feature>
<evidence type="ECO:0000256" key="2">
    <source>
        <dbReference type="SAM" id="MobiDB-lite"/>
    </source>
</evidence>
<sequence length="465" mass="52124">MSSPISSYGKLSISRRMQTSRGQTTGLSGGKDKSQDPVQEEKEEQMSGSDGSPDEEQEDEGDEIDTEISILALGHCRRHGAHYAFQIACAEVERYSIRVGTTSSGRPTCSCDERGNCEHIMWFLSQISRNRIQAVAGGQANTTPYEHITQIGLRNLCEELEWQFREGTAFPEEIQWELAKAFSRLEAARQTRSLNRERMMVVRDILATFSVVETEDFRRDIFDSLNDVTLEPIFASKDLEATVARILMRDDNFFLRFRTIVSNNIRAIAYFNKMGAKARNTLDLLDRYCEVGPVAGHRNIIWSAQTLVDIVSAISINVINRQPLNPAARSEAAKALVSILSVVARERNHDAYQNSTWPRRRPHGKQSIDRNLYERLIGSTSKFNPSGGTFVIQALLNLPEPRQFVEELGAILDLLSTVGRGHAPQEYRDNLSGLIAQLKSGPGMSSLAGKRPADSIDRNAKRMMK</sequence>
<proteinExistence type="predicted"/>
<keyword evidence="5" id="KW-1185">Reference proteome</keyword>
<comment type="caution">
    <text evidence="4">The sequence shown here is derived from an EMBL/GenBank/DDBJ whole genome shotgun (WGS) entry which is preliminary data.</text>
</comment>
<accession>A0AAD9WGC9</accession>
<dbReference type="AlphaFoldDB" id="A0AAD9WGC9"/>
<feature type="region of interest" description="Disordered" evidence="2">
    <location>
        <begin position="1"/>
        <end position="63"/>
    </location>
</feature>
<gene>
    <name evidence="4" type="ORF">QTJ16_002892</name>
</gene>
<dbReference type="PROSITE" id="PS50966">
    <property type="entry name" value="ZF_SWIM"/>
    <property type="match status" value="1"/>
</dbReference>
<evidence type="ECO:0000259" key="3">
    <source>
        <dbReference type="PROSITE" id="PS50966"/>
    </source>
</evidence>
<keyword evidence="1" id="KW-0863">Zinc-finger</keyword>
<evidence type="ECO:0000313" key="5">
    <source>
        <dbReference type="Proteomes" id="UP001285354"/>
    </source>
</evidence>
<reference evidence="4" key="1">
    <citation type="submission" date="2023-06" db="EMBL/GenBank/DDBJ databases">
        <title>Draft genome of Marssonina rosae.</title>
        <authorList>
            <person name="Cheng Q."/>
        </authorList>
    </citation>
    <scope>NUCLEOTIDE SEQUENCE</scope>
    <source>
        <strain evidence="4">R4</strain>
    </source>
</reference>